<dbReference type="InterPro" id="IPR016181">
    <property type="entry name" value="Acyl_CoA_acyltransferase"/>
</dbReference>
<gene>
    <name evidence="4" type="ORF">AWRI3578_g2355</name>
</gene>
<dbReference type="GO" id="GO:0031416">
    <property type="term" value="C:NatB complex"/>
    <property type="evidence" value="ECO:0007669"/>
    <property type="project" value="TreeGrafter"/>
</dbReference>
<dbReference type="EMBL" id="LPNL01000005">
    <property type="protein sequence ID" value="OEJ85802.1"/>
    <property type="molecule type" value="Genomic_DNA"/>
</dbReference>
<dbReference type="InterPro" id="IPR000182">
    <property type="entry name" value="GNAT_dom"/>
</dbReference>
<dbReference type="SUPFAM" id="SSF55729">
    <property type="entry name" value="Acyl-CoA N-acyltransferases (Nat)"/>
    <property type="match status" value="1"/>
</dbReference>
<proteinExistence type="predicted"/>
<dbReference type="Pfam" id="PF00583">
    <property type="entry name" value="Acetyltransf_1"/>
    <property type="match status" value="1"/>
</dbReference>
<feature type="domain" description="N-acetyltransferase" evidence="3">
    <location>
        <begin position="2"/>
        <end position="169"/>
    </location>
</feature>
<evidence type="ECO:0000313" key="5">
    <source>
        <dbReference type="Proteomes" id="UP000095605"/>
    </source>
</evidence>
<keyword evidence="2" id="KW-0012">Acyltransferase</keyword>
<dbReference type="PANTHER" id="PTHR45910:SF1">
    <property type="entry name" value="N-ALPHA-ACETYLTRANSFERASE 20"/>
    <property type="match status" value="1"/>
</dbReference>
<dbReference type="AlphaFoldDB" id="A0A1E5RFW1"/>
<sequence>MSSLNPFEPSDLFHTQNINLDPFVENFPIFFYLEYLILNPNYVFKSTETLSYQPLREHISGYIIGKVEGSQEYHSHISALAVDNQYRRLRISSNVLLECFKNISDYISKVKFIDLFVKCDNKLALNLYENIGYSIYRRVIGYYDNTREPSLKSKNNDNLDAYDMRLCLDRDNFQSMKNGGPNNRCLPKDVVFK</sequence>
<dbReference type="PANTHER" id="PTHR45910">
    <property type="entry name" value="N-ALPHA-ACETYLTRANSFERASE 20"/>
    <property type="match status" value="1"/>
</dbReference>
<evidence type="ECO:0000313" key="4">
    <source>
        <dbReference type="EMBL" id="OEJ85802.1"/>
    </source>
</evidence>
<protein>
    <submittedName>
        <fullName evidence="4">N-terminal acetyltransferase B complex catalytic subunit NAT3</fullName>
    </submittedName>
</protein>
<dbReference type="Gene3D" id="3.40.630.30">
    <property type="match status" value="1"/>
</dbReference>
<dbReference type="OrthoDB" id="10264728at2759"/>
<reference evidence="5" key="1">
    <citation type="journal article" date="2016" name="Genome Announc.">
        <title>Genome sequences of three species of Hanseniaspora isolated from spontaneous wine fermentations.</title>
        <authorList>
            <person name="Sternes P.R."/>
            <person name="Lee D."/>
            <person name="Kutyna D.R."/>
            <person name="Borneman A.R."/>
        </authorList>
    </citation>
    <scope>NUCLEOTIDE SEQUENCE [LARGE SCALE GENOMIC DNA]</scope>
    <source>
        <strain evidence="5">AWRI3578</strain>
    </source>
</reference>
<dbReference type="GO" id="GO:0004596">
    <property type="term" value="F:protein-N-terminal amino-acid acetyltransferase activity"/>
    <property type="evidence" value="ECO:0007669"/>
    <property type="project" value="TreeGrafter"/>
</dbReference>
<organism evidence="4 5">
    <name type="scientific">Hanseniaspora opuntiae</name>
    <dbReference type="NCBI Taxonomy" id="211096"/>
    <lineage>
        <taxon>Eukaryota</taxon>
        <taxon>Fungi</taxon>
        <taxon>Dikarya</taxon>
        <taxon>Ascomycota</taxon>
        <taxon>Saccharomycotina</taxon>
        <taxon>Saccharomycetes</taxon>
        <taxon>Saccharomycodales</taxon>
        <taxon>Saccharomycodaceae</taxon>
        <taxon>Hanseniaspora</taxon>
    </lineage>
</organism>
<keyword evidence="5" id="KW-1185">Reference proteome</keyword>
<evidence type="ECO:0000256" key="2">
    <source>
        <dbReference type="ARBA" id="ARBA00023315"/>
    </source>
</evidence>
<keyword evidence="1 4" id="KW-0808">Transferase</keyword>
<dbReference type="Proteomes" id="UP000095605">
    <property type="component" value="Unassembled WGS sequence"/>
</dbReference>
<evidence type="ECO:0000259" key="3">
    <source>
        <dbReference type="PROSITE" id="PS51186"/>
    </source>
</evidence>
<accession>A0A1E5RFW1</accession>
<dbReference type="PROSITE" id="PS51186">
    <property type="entry name" value="GNAT"/>
    <property type="match status" value="1"/>
</dbReference>
<comment type="caution">
    <text evidence="4">The sequence shown here is derived from an EMBL/GenBank/DDBJ whole genome shotgun (WGS) entry which is preliminary data.</text>
</comment>
<evidence type="ECO:0000256" key="1">
    <source>
        <dbReference type="ARBA" id="ARBA00022679"/>
    </source>
</evidence>
<dbReference type="InterPro" id="IPR051646">
    <property type="entry name" value="NatB_acetyltransferase_subunit"/>
</dbReference>
<name>A0A1E5RFW1_9ASCO</name>